<protein>
    <recommendedName>
        <fullName evidence="1">Reverse transcriptase zinc-binding domain-containing protein</fullName>
    </recommendedName>
</protein>
<dbReference type="EMBL" id="JACGWN010000007">
    <property type="protein sequence ID" value="KAL0444936.1"/>
    <property type="molecule type" value="Genomic_DNA"/>
</dbReference>
<name>A0AAW2WUK2_9LAMI</name>
<evidence type="ECO:0000313" key="2">
    <source>
        <dbReference type="EMBL" id="KAL0444936.1"/>
    </source>
</evidence>
<gene>
    <name evidence="2" type="ORF">Slati_2216300</name>
</gene>
<organism evidence="2">
    <name type="scientific">Sesamum latifolium</name>
    <dbReference type="NCBI Taxonomy" id="2727402"/>
    <lineage>
        <taxon>Eukaryota</taxon>
        <taxon>Viridiplantae</taxon>
        <taxon>Streptophyta</taxon>
        <taxon>Embryophyta</taxon>
        <taxon>Tracheophyta</taxon>
        <taxon>Spermatophyta</taxon>
        <taxon>Magnoliopsida</taxon>
        <taxon>eudicotyledons</taxon>
        <taxon>Gunneridae</taxon>
        <taxon>Pentapetalae</taxon>
        <taxon>asterids</taxon>
        <taxon>lamiids</taxon>
        <taxon>Lamiales</taxon>
        <taxon>Pedaliaceae</taxon>
        <taxon>Sesamum</taxon>
    </lineage>
</organism>
<dbReference type="AlphaFoldDB" id="A0AAW2WUK2"/>
<feature type="domain" description="Reverse transcriptase zinc-binding" evidence="1">
    <location>
        <begin position="91"/>
        <end position="172"/>
    </location>
</feature>
<dbReference type="InterPro" id="IPR026960">
    <property type="entry name" value="RVT-Znf"/>
</dbReference>
<evidence type="ECO:0000259" key="1">
    <source>
        <dbReference type="Pfam" id="PF13966"/>
    </source>
</evidence>
<reference evidence="2" key="2">
    <citation type="journal article" date="2024" name="Plant">
        <title>Genomic evolution and insights into agronomic trait innovations of Sesamum species.</title>
        <authorList>
            <person name="Miao H."/>
            <person name="Wang L."/>
            <person name="Qu L."/>
            <person name="Liu H."/>
            <person name="Sun Y."/>
            <person name="Le M."/>
            <person name="Wang Q."/>
            <person name="Wei S."/>
            <person name="Zheng Y."/>
            <person name="Lin W."/>
            <person name="Duan Y."/>
            <person name="Cao H."/>
            <person name="Xiong S."/>
            <person name="Wang X."/>
            <person name="Wei L."/>
            <person name="Li C."/>
            <person name="Ma Q."/>
            <person name="Ju M."/>
            <person name="Zhao R."/>
            <person name="Li G."/>
            <person name="Mu C."/>
            <person name="Tian Q."/>
            <person name="Mei H."/>
            <person name="Zhang T."/>
            <person name="Gao T."/>
            <person name="Zhang H."/>
        </authorList>
    </citation>
    <scope>NUCLEOTIDE SEQUENCE</scope>
    <source>
        <strain evidence="2">KEN1</strain>
    </source>
</reference>
<reference evidence="2" key="1">
    <citation type="submission" date="2020-06" db="EMBL/GenBank/DDBJ databases">
        <authorList>
            <person name="Li T."/>
            <person name="Hu X."/>
            <person name="Zhang T."/>
            <person name="Song X."/>
            <person name="Zhang H."/>
            <person name="Dai N."/>
            <person name="Sheng W."/>
            <person name="Hou X."/>
            <person name="Wei L."/>
        </authorList>
    </citation>
    <scope>NUCLEOTIDE SEQUENCE</scope>
    <source>
        <strain evidence="2">KEN1</strain>
        <tissue evidence="2">Leaf</tissue>
    </source>
</reference>
<accession>A0AAW2WUK2</accession>
<dbReference type="Pfam" id="PF13966">
    <property type="entry name" value="zf-RVT"/>
    <property type="match status" value="1"/>
</dbReference>
<sequence>MGMEEVGTPAGSTFSLWHDPWHELGPLILQFPLGPRHSDTSITALLIMVIEEGQWCWPPITNMKSIEITHSLPTIHGGADRILWKGTGSSFSPSAAYEMFHPPGPKVGWSLLLVGGFKIPRHRFILWLAVLERLSTLDKPWLQHLGTDCVLCHSSTPETHDHLFFRCPFASECLSEIRRVVRLHWPYNSWALAFGGRRQGGVGNML</sequence>
<comment type="caution">
    <text evidence="2">The sequence shown here is derived from an EMBL/GenBank/DDBJ whole genome shotgun (WGS) entry which is preliminary data.</text>
</comment>
<proteinExistence type="predicted"/>